<dbReference type="OrthoDB" id="192608at2759"/>
<feature type="compositionally biased region" description="Basic and acidic residues" evidence="1">
    <location>
        <begin position="66"/>
        <end position="78"/>
    </location>
</feature>
<dbReference type="GO" id="GO:0006897">
    <property type="term" value="P:endocytosis"/>
    <property type="evidence" value="ECO:0007669"/>
    <property type="project" value="TreeGrafter"/>
</dbReference>
<feature type="region of interest" description="Disordered" evidence="1">
    <location>
        <begin position="54"/>
        <end position="164"/>
    </location>
</feature>
<dbReference type="Proteomes" id="UP000187429">
    <property type="component" value="Unassembled WGS sequence"/>
</dbReference>
<dbReference type="SUPFAM" id="SSF48371">
    <property type="entry name" value="ARM repeat"/>
    <property type="match status" value="1"/>
</dbReference>
<dbReference type="PANTHER" id="PTHR21663:SF0">
    <property type="entry name" value="HEAT REPEAT-CONTAINING PROTEIN 5B"/>
    <property type="match status" value="1"/>
</dbReference>
<dbReference type="GO" id="GO:0042147">
    <property type="term" value="P:retrograde transport, endosome to Golgi"/>
    <property type="evidence" value="ECO:0007669"/>
    <property type="project" value="TreeGrafter"/>
</dbReference>
<dbReference type="GO" id="GO:0005829">
    <property type="term" value="C:cytosol"/>
    <property type="evidence" value="ECO:0007669"/>
    <property type="project" value="GOC"/>
</dbReference>
<comment type="caution">
    <text evidence="2">The sequence shown here is derived from an EMBL/GenBank/DDBJ whole genome shotgun (WGS) entry which is preliminary data.</text>
</comment>
<dbReference type="InterPro" id="IPR040108">
    <property type="entry name" value="Laa1/Sip1/HEATR5"/>
</dbReference>
<protein>
    <submittedName>
        <fullName evidence="2">HEAT repeat-containing protein 5B</fullName>
    </submittedName>
</protein>
<evidence type="ECO:0000313" key="3">
    <source>
        <dbReference type="Proteomes" id="UP000187429"/>
    </source>
</evidence>
<accession>A0A1R1XXD5</accession>
<evidence type="ECO:0000313" key="2">
    <source>
        <dbReference type="EMBL" id="OMJ19219.1"/>
    </source>
</evidence>
<dbReference type="Gene3D" id="1.25.10.10">
    <property type="entry name" value="Leucine-rich Repeat Variant"/>
    <property type="match status" value="1"/>
</dbReference>
<name>A0A1R1XXD5_9FUNG</name>
<feature type="compositionally biased region" description="Polar residues" evidence="1">
    <location>
        <begin position="140"/>
        <end position="164"/>
    </location>
</feature>
<dbReference type="InterPro" id="IPR011989">
    <property type="entry name" value="ARM-like"/>
</dbReference>
<dbReference type="GO" id="GO:0005794">
    <property type="term" value="C:Golgi apparatus"/>
    <property type="evidence" value="ECO:0007669"/>
    <property type="project" value="TreeGrafter"/>
</dbReference>
<sequence>MKSVTTKVLRVRREITNLISLLLISNQLPSKPTKSDIIRELRIQLFENEVNFKPPNVPSSVLTPRTSRDLPHSSRDGRSNYLKNKSTTFPSVSNLPGPNSIVPENSTHTQTPISNYDSKDSQSLESFRDNNSEFFPAKSINLQNPTPKPQDLNSSLNKDSNQKNDSLNLDISGFSLVKSLRFLSSTFNKHSSSREERTAICEIYSSIFNNMDSNMIESYYPILVNHIIIDLLGFTQVKVYNTRNNIINLSSLENNADSSTAKFSNSTQNLEINSTNLAIKNIINWILRVPIAQKLDPSAKFKALKYLKNFWIDGFYYYGSKTSNVVKAETNASESKLAQLFSKKMKNSWDEIDFNDFHNIRSIFKNYGEPCLTSVLEEFRYLIEDVGTKSIDLNIFPLKKYKSDDQLYSEEDINHSDFDISESLNDFSDVSEKKNFKIIDDEVLISLLKSNADSIKLSACLCISSYLNQNPKLIAPVMEYLYKKIELRLSLAYDDLNFFEKLSDSDIENKYVIKKVSNTHVDTHISSDHYSAAISFLQPGINELREGLSYAQTLSTLIANNVINNAFYTPLSLLDWVYEVAIKLLKNVYQINGPRIYQVESAFNSAGNDVKSNLGFLLDSNDSNASFQDSLSRSKVFSTDPLGLNSFFGISPENINHHSVTSTDQDHPGIHSITYTSNTETTKKSQIGAKKMIFLHIKRLSFCNMKLNIGWSLLSSFFSLIPEIYGFDWLRTRMEHDWLPLWKKSLSQGKFISNTAILNSSLKDDTQNYFQDNKIIDSTIYHVYCTMPWSERAHLLQSRSLSLLHLSGFLKTLSSLQSTNPDLPLHFALKGSVPRTLAKCIKNGLTFADTILDTPPPPKKGLDLGAIYGNSLLLSGSFESIEVSPGFYFINTPDFKNSSTDLHEAKKWSGLYVSGGYTTDYRAPQKLLPNSAAIGISHFDIRYHIVSCSISLALLRCDSNATLAPLVLKMCLHILTSSNNELDVYQIKQISSLKNAHSTASLINSELDDKNMNSLKLDKFEKPNYKPQWSYLSGFKSGSWGYESEVGGTSLLRKLFEYGSSVSCSDQEKPPYLSLAYGLNYGVDFNNHHFGSLCFSQWKNWCPEPRGYLNKLPITPQKNSYSNAPLNEYISLVDISVQYFGLIFNSMEESAQLNLLQEMLNRMQRLPYNSHRQAAILTNFLSAMFSAAKTIQNNLSEDKNSSNLHSVGTSHVSFNPNRGSNSKTKLISVKIASFMSDVARSALFVPSAAHRLLSSEILGLLALASENTTEYLSPLIERLTHQAIRSRDRFARAGTALALGSIYVHAGSIAASYHLQRVVVMLNSLANDSDPLVHMWALRALAEAAISAGFMFLKFGTDTLQMIAKLFMSDTHSYPFLGECQLTNIIRHLPLKSFIDSSNSHQSLDYYSGLKSTRNPKALIRKDPKTGVPGKNDLANAKSNNDSSFQSSVALGHDAAIYHPNSITHKFENSDVDSNVNSSGSANLAMGLQSDWSRSCCEMDLDGFDSRQALARMLNALILALGPSIQQTPETFTLVTSFMREILKTTEEIGINVNIHRVSNSRDSDFKILSLSSDSPPTKIFSVIQKIRFAREQPIPFGSKNSYDVGSNNNTKITNSLYLNPSVNLVFPFCDPDGTSSVLIECVQILQQQQMFFSNFSSQLNSRDTSFLYNDFYLDQIFLNQMRPILRCVKHVNGVNDLPIINGIMDLQIHTTKAMENMLRLYSNRILDNFLIYDQSNSHSGSSSFCLEQPEISDAKEWIKKKFTRSSRMFVALGWSWSDILFEALILHSNTYNHGINFAQSNLLIKNIDELSNTIISHVLNEERDDIINTFMLSNKLYGFSPLINSVASSDTNKSNTIQQVNDSNTKPLETFRFLETINLLQVLTSFIIDKHQYISPKLIRKDLNFGQWSIESGEISPLSDFEWLSNIENSDAKFNLKNNIPNTNVEKYHERFPQEFYKHANQFTQILSVNLISKILEETYNIIYEGIIMPRNESKNTLPSKNWNVHIFSHLISDLITVAYISIKTPSSSKSPLSIAGFKLMSVLVKQFKQAPDIAILEKLGTNNFSKTIDQFDISPILELYEAQIKSSIMPLIFSFEDEFISNDELFNASSGNASSSKNCINRHSYRDAKGVPDEPIDYISSGLELLSDCIFSNIISDSRTIKRVINVISIPIKFKFETNSKNHFNELPQLNAILNFELLNIWNKLIKFIYNFETCNYLFGSEWEKELYSNLKKPTYEIQSVLIKLFTDIVCDYSTLYTYQYHHNNFQNIISKNKRSNTFNLQSLGLNPFYSLNSISDLKNFYYSYTQLRSPFQRIIIPSIESILFLTKISINNEGTNECQTLEVSPELSRYRNNEAINSLISHLNSGYLSSTYCNCLYIKNDNNGNDLSDDVNEGESILNTKLSNSTLQFFTVLSILLTQSFNPQHSHTHGGLSHAQTSTHNQLIFDFTTSSIFSYFYSKPNQIYNSNRSVNNKQRSLEAKYEKINITSLALETLCILFDHYSEIDLAHLLFSTQPEDILNPSKVPSFASIIANSIISPTLSKYNLHISSKSSLLQILNSINITRSIFKSQDLLYYKDKSNDIKYVLKQWLFRSCDSNLSSSNSESSEHDQLSHNMFGFISNHSNVDLMNILSCVLKIIEFSLPTLNISENGGFKPDLCLDLKELHVEVYFTSLYLILDISTKVLELFEITHSKVLLEISEYLLNIPIEALFSISSSYPGLFNSLSSSQASESFDHNASIATLKKSSEEYFINHYYPLLFRLYANLAKVISCQEVSQISLTPTFTLNTGSQTTKKISDTIIYLYGNSIRNFTKCINENKKNISNSISMFWLLSCRLVTSLEAIYKNSSENSLFFENTLFALQKSIYLSLSDQIINSLDNLDIYSIEKCDIIGLEVLSTFASHFNQKQVSKCLTDTKYEKNIIYTFNRILKLLIRISCVSVDISFSSEAKSYDNQIFAIFSLSNELLVNILSDFSTEFIQSSISTLVISYLCILKYCDNINICKSTTGSIKGILDIEPDLGKKIKSKFSEFILNLAVTHNIYFKSTVQEIIRKEQDTIPNPSRETQHQNSQPMLIRKILEGVLRGEYKYNLV</sequence>
<keyword evidence="3" id="KW-1185">Reference proteome</keyword>
<evidence type="ECO:0000256" key="1">
    <source>
        <dbReference type="SAM" id="MobiDB-lite"/>
    </source>
</evidence>
<proteinExistence type="predicted"/>
<feature type="compositionally biased region" description="Basic and acidic residues" evidence="1">
    <location>
        <begin position="117"/>
        <end position="131"/>
    </location>
</feature>
<reference evidence="3" key="1">
    <citation type="submission" date="2017-01" db="EMBL/GenBank/DDBJ databases">
        <authorList>
            <person name="Wang Y."/>
            <person name="White M."/>
            <person name="Kvist S."/>
            <person name="Moncalvo J.-M."/>
        </authorList>
    </citation>
    <scope>NUCLEOTIDE SEQUENCE [LARGE SCALE GENOMIC DNA]</scope>
    <source>
        <strain evidence="3">ID-206-W2</strain>
    </source>
</reference>
<dbReference type="GO" id="GO:0016020">
    <property type="term" value="C:membrane"/>
    <property type="evidence" value="ECO:0007669"/>
    <property type="project" value="TreeGrafter"/>
</dbReference>
<dbReference type="GO" id="GO:0008104">
    <property type="term" value="P:intracellular protein localization"/>
    <property type="evidence" value="ECO:0007669"/>
    <property type="project" value="TreeGrafter"/>
</dbReference>
<dbReference type="InterPro" id="IPR016024">
    <property type="entry name" value="ARM-type_fold"/>
</dbReference>
<feature type="compositionally biased region" description="Polar residues" evidence="1">
    <location>
        <begin position="81"/>
        <end position="116"/>
    </location>
</feature>
<feature type="region of interest" description="Disordered" evidence="1">
    <location>
        <begin position="1421"/>
        <end position="1442"/>
    </location>
</feature>
<dbReference type="PANTHER" id="PTHR21663">
    <property type="entry name" value="HYPOTHETICAL HEAT DOMAIN-CONTAINING"/>
    <property type="match status" value="1"/>
</dbReference>
<dbReference type="EMBL" id="LSSM01003067">
    <property type="protein sequence ID" value="OMJ19219.1"/>
    <property type="molecule type" value="Genomic_DNA"/>
</dbReference>
<gene>
    <name evidence="2" type="ORF">AYI69_g6720</name>
</gene>
<dbReference type="GO" id="GO:0030139">
    <property type="term" value="C:endocytic vesicle"/>
    <property type="evidence" value="ECO:0007669"/>
    <property type="project" value="TreeGrafter"/>
</dbReference>
<organism evidence="2 3">
    <name type="scientific">Smittium culicis</name>
    <dbReference type="NCBI Taxonomy" id="133412"/>
    <lineage>
        <taxon>Eukaryota</taxon>
        <taxon>Fungi</taxon>
        <taxon>Fungi incertae sedis</taxon>
        <taxon>Zoopagomycota</taxon>
        <taxon>Kickxellomycotina</taxon>
        <taxon>Harpellomycetes</taxon>
        <taxon>Harpellales</taxon>
        <taxon>Legeriomycetaceae</taxon>
        <taxon>Smittium</taxon>
    </lineage>
</organism>